<keyword evidence="2" id="KW-1185">Reference proteome</keyword>
<dbReference type="EMBL" id="BLVP01000043">
    <property type="protein sequence ID" value="GFM38652.1"/>
    <property type="molecule type" value="Genomic_DNA"/>
</dbReference>
<gene>
    <name evidence="1" type="ORF">DSM19430T_33360</name>
</gene>
<reference evidence="1 2" key="1">
    <citation type="submission" date="2020-05" db="EMBL/GenBank/DDBJ databases">
        <title>Draft genome sequence of Desulfovibrio psychrotolerans JS1T.</title>
        <authorList>
            <person name="Ueno A."/>
            <person name="Tamazawa S."/>
            <person name="Tamamura S."/>
            <person name="Murakami T."/>
            <person name="Kiyama T."/>
            <person name="Inomata H."/>
            <person name="Amano Y."/>
            <person name="Miyakawa K."/>
            <person name="Tamaki H."/>
            <person name="Naganuma T."/>
            <person name="Kaneko K."/>
        </authorList>
    </citation>
    <scope>NUCLEOTIDE SEQUENCE [LARGE SCALE GENOMIC DNA]</scope>
    <source>
        <strain evidence="1 2">JS1</strain>
    </source>
</reference>
<sequence length="232" mass="25648">MPSQVAGNKGFDRIIASEEARDDNPGALNHAPFLGKVCKPHSHANVRAEPYFCRRIFQDQVPREQVGWCWGGSQRYDRGASLCYFAYRDNKQILVAGRVHAEHQRVRAVKVTHPEFRLECEVNAIAVKVVWNFFNGSSANGCVVNAGRGEAGKAVFRLQTKHFAQHEGCHDAAPVQLAYSPRYDISGGRRSSTPCAHIIIFPSKGTDAELALVRFIGGADFIGDKGRKKLCP</sequence>
<organism evidence="1 2">
    <name type="scientific">Desulfovibrio psychrotolerans</name>
    <dbReference type="NCBI Taxonomy" id="415242"/>
    <lineage>
        <taxon>Bacteria</taxon>
        <taxon>Pseudomonadati</taxon>
        <taxon>Thermodesulfobacteriota</taxon>
        <taxon>Desulfovibrionia</taxon>
        <taxon>Desulfovibrionales</taxon>
        <taxon>Desulfovibrionaceae</taxon>
        <taxon>Desulfovibrio</taxon>
    </lineage>
</organism>
<accession>A0A7J0BZP3</accession>
<name>A0A7J0BZP3_9BACT</name>
<dbReference type="Proteomes" id="UP000503820">
    <property type="component" value="Unassembled WGS sequence"/>
</dbReference>
<protein>
    <submittedName>
        <fullName evidence="1">Uncharacterized protein</fullName>
    </submittedName>
</protein>
<dbReference type="AlphaFoldDB" id="A0A7J0BZP3"/>
<evidence type="ECO:0000313" key="2">
    <source>
        <dbReference type="Proteomes" id="UP000503820"/>
    </source>
</evidence>
<proteinExistence type="predicted"/>
<comment type="caution">
    <text evidence="1">The sequence shown here is derived from an EMBL/GenBank/DDBJ whole genome shotgun (WGS) entry which is preliminary data.</text>
</comment>
<evidence type="ECO:0000313" key="1">
    <source>
        <dbReference type="EMBL" id="GFM38652.1"/>
    </source>
</evidence>